<name>A0ACB8I1R7_CITSI</name>
<evidence type="ECO:0000313" key="2">
    <source>
        <dbReference type="Proteomes" id="UP000829398"/>
    </source>
</evidence>
<organism evidence="1 2">
    <name type="scientific">Citrus sinensis</name>
    <name type="common">Sweet orange</name>
    <name type="synonym">Citrus aurantium var. sinensis</name>
    <dbReference type="NCBI Taxonomy" id="2711"/>
    <lineage>
        <taxon>Eukaryota</taxon>
        <taxon>Viridiplantae</taxon>
        <taxon>Streptophyta</taxon>
        <taxon>Embryophyta</taxon>
        <taxon>Tracheophyta</taxon>
        <taxon>Spermatophyta</taxon>
        <taxon>Magnoliopsida</taxon>
        <taxon>eudicotyledons</taxon>
        <taxon>Gunneridae</taxon>
        <taxon>Pentapetalae</taxon>
        <taxon>rosids</taxon>
        <taxon>malvids</taxon>
        <taxon>Sapindales</taxon>
        <taxon>Rutaceae</taxon>
        <taxon>Aurantioideae</taxon>
        <taxon>Citrus</taxon>
    </lineage>
</organism>
<keyword evidence="2" id="KW-1185">Reference proteome</keyword>
<comment type="caution">
    <text evidence="1">The sequence shown here is derived from an EMBL/GenBank/DDBJ whole genome shotgun (WGS) entry which is preliminary data.</text>
</comment>
<dbReference type="Proteomes" id="UP000829398">
    <property type="component" value="Chromosome 9"/>
</dbReference>
<reference evidence="2" key="1">
    <citation type="journal article" date="2023" name="Hortic. Res.">
        <title>A chromosome-level phased genome enabling allele-level studies in sweet orange: a case study on citrus Huanglongbing tolerance.</title>
        <authorList>
            <person name="Wu B."/>
            <person name="Yu Q."/>
            <person name="Deng Z."/>
            <person name="Duan Y."/>
            <person name="Luo F."/>
            <person name="Gmitter F. Jr."/>
        </authorList>
    </citation>
    <scope>NUCLEOTIDE SEQUENCE [LARGE SCALE GENOMIC DNA]</scope>
    <source>
        <strain evidence="2">cv. Valencia</strain>
    </source>
</reference>
<proteinExistence type="predicted"/>
<evidence type="ECO:0000313" key="1">
    <source>
        <dbReference type="EMBL" id="KAH9681018.1"/>
    </source>
</evidence>
<gene>
    <name evidence="1" type="ORF">KPL71_026781</name>
</gene>
<dbReference type="EMBL" id="CM039178">
    <property type="protein sequence ID" value="KAH9681018.1"/>
    <property type="molecule type" value="Genomic_DNA"/>
</dbReference>
<accession>A0ACB8I1R7</accession>
<protein>
    <submittedName>
        <fullName evidence="1">Uncharacterized protein</fullName>
    </submittedName>
</protein>
<sequence length="186" mass="21412">MQWWLNYLGSLLATEPFVIVWERYGIQLQPWSPQFDSSKEECDSVIVWILLPGMVLHYYHKRILQMIGQVIGNVIRVYYNTESATRGKFARIAVEVSLSKPLVSQFLLDGKVQKVEYENLPFICFSCGKYGHYYEACLNRVMRNETMGEKGLGGEKTTTAATPGKDVGRDDQNEPKFGPWMVVFRK</sequence>